<comment type="similarity">
    <text evidence="2 12">Belongs to the CybS family.</text>
</comment>
<keyword evidence="5 12" id="KW-0999">Mitochondrion inner membrane</keyword>
<dbReference type="Proteomes" id="UP001209878">
    <property type="component" value="Unassembled WGS sequence"/>
</dbReference>
<reference evidence="13" key="1">
    <citation type="journal article" date="2023" name="Mol. Biol. Evol.">
        <title>Third-Generation Sequencing Reveals the Adaptive Role of the Epigenome in Three Deep-Sea Polychaetes.</title>
        <authorList>
            <person name="Perez M."/>
            <person name="Aroh O."/>
            <person name="Sun Y."/>
            <person name="Lan Y."/>
            <person name="Juniper S.K."/>
            <person name="Young C.R."/>
            <person name="Angers B."/>
            <person name="Qian P.Y."/>
        </authorList>
    </citation>
    <scope>NUCLEOTIDE SEQUENCE</scope>
    <source>
        <strain evidence="13">R07B-5</strain>
    </source>
</reference>
<dbReference type="GO" id="GO:0006099">
    <property type="term" value="P:tricarboxylic acid cycle"/>
    <property type="evidence" value="ECO:0007669"/>
    <property type="project" value="UniProtKB-KW"/>
</dbReference>
<evidence type="ECO:0000256" key="11">
    <source>
        <dbReference type="PIRSR" id="PIRSR607992-2"/>
    </source>
</evidence>
<sequence>MDRSVVTPWAPVTLTLAAVNMATLTRLRSSLAGNCVLSRALGNALLSRATPVAGVIVPHKALSLTPVAHKRIYGPPDPGMPVHTSHWKNERILDIFMAPLIPATVIFPNPVFDMALSTLLCLHINWGLEGVVTDYVHGEMLPKIAHPAVLVMSIAAFACLCMFNYTDVGVGQAIRSLYSL</sequence>
<dbReference type="GO" id="GO:0005743">
    <property type="term" value="C:mitochondrial inner membrane"/>
    <property type="evidence" value="ECO:0007669"/>
    <property type="project" value="UniProtKB-SubCell"/>
</dbReference>
<keyword evidence="11 12" id="KW-0479">Metal-binding</keyword>
<comment type="function">
    <text evidence="12">Membrane-anchoring subunit of succinate dehydrogenase (SDH) that is involved in complex II of the mitochondrial electron transport chain and is responsible for transferring electrons from succinate to ubiquinone (coenzyme Q).</text>
</comment>
<dbReference type="AlphaFoldDB" id="A0AAD9NRE4"/>
<dbReference type="EMBL" id="JAODUO010000463">
    <property type="protein sequence ID" value="KAK2179992.1"/>
    <property type="molecule type" value="Genomic_DNA"/>
</dbReference>
<comment type="caution">
    <text evidence="12">Lacks conserved residue(s) required for the propagation of feature annotation.</text>
</comment>
<keyword evidence="12" id="KW-0249">Electron transport</keyword>
<evidence type="ECO:0000256" key="3">
    <source>
        <dbReference type="ARBA" id="ARBA00022448"/>
    </source>
</evidence>
<name>A0AAD9NRE4_RIDPI</name>
<comment type="caution">
    <text evidence="13">The sequence shown here is derived from an EMBL/GenBank/DDBJ whole genome shotgun (WGS) entry which is preliminary data.</text>
</comment>
<dbReference type="Pfam" id="PF05328">
    <property type="entry name" value="CybS"/>
    <property type="match status" value="1"/>
</dbReference>
<gene>
    <name evidence="13" type="ORF">NP493_463g02033</name>
</gene>
<dbReference type="GO" id="GO:0006121">
    <property type="term" value="P:mitochondrial electron transport, succinate to ubiquinone"/>
    <property type="evidence" value="ECO:0007669"/>
    <property type="project" value="TreeGrafter"/>
</dbReference>
<comment type="subcellular location">
    <subcellularLocation>
        <location evidence="1 12">Mitochondrion inner membrane</location>
        <topology evidence="1 12">Multi-pass membrane protein</topology>
    </subcellularLocation>
</comment>
<feature type="transmembrane region" description="Helical" evidence="12">
    <location>
        <begin position="144"/>
        <end position="165"/>
    </location>
</feature>
<evidence type="ECO:0000256" key="12">
    <source>
        <dbReference type="RuleBase" id="RU364031"/>
    </source>
</evidence>
<dbReference type="GO" id="GO:0046872">
    <property type="term" value="F:metal ion binding"/>
    <property type="evidence" value="ECO:0007669"/>
    <property type="project" value="UniProtKB-KW"/>
</dbReference>
<evidence type="ECO:0000256" key="6">
    <source>
        <dbReference type="ARBA" id="ARBA00022946"/>
    </source>
</evidence>
<keyword evidence="8 12" id="KW-0496">Mitochondrion</keyword>
<keyword evidence="4 12" id="KW-0812">Transmembrane</keyword>
<keyword evidence="14" id="KW-1185">Reference proteome</keyword>
<dbReference type="GO" id="GO:0020037">
    <property type="term" value="F:heme binding"/>
    <property type="evidence" value="ECO:0007669"/>
    <property type="project" value="TreeGrafter"/>
</dbReference>
<accession>A0AAD9NRE4</accession>
<evidence type="ECO:0000256" key="10">
    <source>
        <dbReference type="PIRSR" id="PIRSR607992-1"/>
    </source>
</evidence>
<dbReference type="GO" id="GO:0048039">
    <property type="term" value="F:ubiquinone binding"/>
    <property type="evidence" value="ECO:0007669"/>
    <property type="project" value="TreeGrafter"/>
</dbReference>
<keyword evidence="9 12" id="KW-0472">Membrane</keyword>
<dbReference type="Gene3D" id="1.20.1300.10">
    <property type="entry name" value="Fumarate reductase/succinate dehydrogenase, transmembrane subunit"/>
    <property type="match status" value="1"/>
</dbReference>
<keyword evidence="3 12" id="KW-0813">Transport</keyword>
<feature type="binding site" description="axial binding residue" evidence="11">
    <location>
        <position position="123"/>
    </location>
    <ligand>
        <name>heme b</name>
        <dbReference type="ChEBI" id="CHEBI:60344"/>
        <note>ligand shared with SDHC</note>
    </ligand>
    <ligandPart>
        <name>Fe</name>
        <dbReference type="ChEBI" id="CHEBI:18248"/>
    </ligandPart>
</feature>
<evidence type="ECO:0000256" key="7">
    <source>
        <dbReference type="ARBA" id="ARBA00022989"/>
    </source>
</evidence>
<protein>
    <recommendedName>
        <fullName evidence="12">Succinate dehydrogenase [ubiquinone] cytochrome b small subunit</fullName>
    </recommendedName>
</protein>
<evidence type="ECO:0000256" key="5">
    <source>
        <dbReference type="ARBA" id="ARBA00022792"/>
    </source>
</evidence>
<keyword evidence="11" id="KW-0408">Iron</keyword>
<evidence type="ECO:0000256" key="4">
    <source>
        <dbReference type="ARBA" id="ARBA00022692"/>
    </source>
</evidence>
<keyword evidence="7 12" id="KW-1133">Transmembrane helix</keyword>
<dbReference type="PANTHER" id="PTHR13337">
    <property type="entry name" value="SUCCINATE DEHYDROGENASE"/>
    <property type="match status" value="1"/>
</dbReference>
<evidence type="ECO:0000256" key="1">
    <source>
        <dbReference type="ARBA" id="ARBA00004448"/>
    </source>
</evidence>
<dbReference type="SUPFAM" id="SSF81343">
    <property type="entry name" value="Fumarate reductase respiratory complex transmembrane subunits"/>
    <property type="match status" value="1"/>
</dbReference>
<evidence type="ECO:0000313" key="14">
    <source>
        <dbReference type="Proteomes" id="UP001209878"/>
    </source>
</evidence>
<evidence type="ECO:0000313" key="13">
    <source>
        <dbReference type="EMBL" id="KAK2179992.1"/>
    </source>
</evidence>
<evidence type="ECO:0000256" key="2">
    <source>
        <dbReference type="ARBA" id="ARBA00007294"/>
    </source>
</evidence>
<feature type="transmembrane region" description="Helical" evidence="12">
    <location>
        <begin position="92"/>
        <end position="112"/>
    </location>
</feature>
<keyword evidence="6 12" id="KW-0809">Transit peptide</keyword>
<evidence type="ECO:0000256" key="8">
    <source>
        <dbReference type="ARBA" id="ARBA00023128"/>
    </source>
</evidence>
<dbReference type="InterPro" id="IPR007992">
    <property type="entry name" value="CybS"/>
</dbReference>
<keyword evidence="12" id="KW-0816">Tricarboxylic acid cycle</keyword>
<evidence type="ECO:0000256" key="9">
    <source>
        <dbReference type="ARBA" id="ARBA00023136"/>
    </source>
</evidence>
<dbReference type="PANTHER" id="PTHR13337:SF2">
    <property type="entry name" value="SUCCINATE DEHYDROGENASE [UBIQUINONE] CYTOCHROME B SMALL SUBUNIT, MITOCHONDRIAL"/>
    <property type="match status" value="1"/>
</dbReference>
<dbReference type="InterPro" id="IPR034804">
    <property type="entry name" value="SQR/QFR_C/D"/>
</dbReference>
<organism evidence="13 14">
    <name type="scientific">Ridgeia piscesae</name>
    <name type="common">Tubeworm</name>
    <dbReference type="NCBI Taxonomy" id="27915"/>
    <lineage>
        <taxon>Eukaryota</taxon>
        <taxon>Metazoa</taxon>
        <taxon>Spiralia</taxon>
        <taxon>Lophotrochozoa</taxon>
        <taxon>Annelida</taxon>
        <taxon>Polychaeta</taxon>
        <taxon>Sedentaria</taxon>
        <taxon>Canalipalpata</taxon>
        <taxon>Sabellida</taxon>
        <taxon>Siboglinidae</taxon>
        <taxon>Ridgeia</taxon>
    </lineage>
</organism>
<feature type="binding site" evidence="10">
    <location>
        <position position="135"/>
    </location>
    <ligand>
        <name>a ubiquinone</name>
        <dbReference type="ChEBI" id="CHEBI:16389"/>
        <note>ligand shared with IP/SDHB</note>
    </ligand>
</feature>
<proteinExistence type="inferred from homology"/>
<keyword evidence="12" id="KW-0349">Heme</keyword>